<organism evidence="1 2">
    <name type="scientific">Pseudomonas syringae</name>
    <dbReference type="NCBI Taxonomy" id="317"/>
    <lineage>
        <taxon>Bacteria</taxon>
        <taxon>Pseudomonadati</taxon>
        <taxon>Pseudomonadota</taxon>
        <taxon>Gammaproteobacteria</taxon>
        <taxon>Pseudomonadales</taxon>
        <taxon>Pseudomonadaceae</taxon>
        <taxon>Pseudomonas</taxon>
    </lineage>
</organism>
<reference evidence="1 2" key="1">
    <citation type="submission" date="2015-07" db="EMBL/GenBank/DDBJ databases">
        <title>Draft genome sequence of a diazotrophic, plant growth-promoting rhizobacterium of the Pseudomonas syringae complex.</title>
        <authorList>
            <person name="Patten C.L."/>
            <person name="Jeong H."/>
        </authorList>
    </citation>
    <scope>NUCLEOTIDE SEQUENCE [LARGE SCALE GENOMIC DNA]</scope>
    <source>
        <strain evidence="1 2">GR12-2</strain>
    </source>
</reference>
<dbReference type="EMBL" id="LGSI01000041">
    <property type="protein sequence ID" value="OCR24646.1"/>
    <property type="molecule type" value="Genomic_DNA"/>
</dbReference>
<comment type="caution">
    <text evidence="1">The sequence shown here is derived from an EMBL/GenBank/DDBJ whole genome shotgun (WGS) entry which is preliminary data.</text>
</comment>
<name>A0A1C7Z6G2_PSESX</name>
<evidence type="ECO:0000313" key="2">
    <source>
        <dbReference type="Proteomes" id="UP000093104"/>
    </source>
</evidence>
<protein>
    <submittedName>
        <fullName evidence="1">Uncharacterized protein</fullName>
    </submittedName>
</protein>
<gene>
    <name evidence="1" type="ORF">AFK24_12500</name>
</gene>
<evidence type="ECO:0000313" key="1">
    <source>
        <dbReference type="EMBL" id="OCR24646.1"/>
    </source>
</evidence>
<dbReference type="OrthoDB" id="6368187at2"/>
<dbReference type="Proteomes" id="UP000093104">
    <property type="component" value="Unassembled WGS sequence"/>
</dbReference>
<dbReference type="AlphaFoldDB" id="A0A1C7Z6G2"/>
<accession>A0A1C7Z6G2</accession>
<sequence>MAEMDHRDKEVLREVLVKWYGPQANSWSMNDGVLRVVLKMVGEIQNCTAAMHLVPTPMTFGNQYSQLAQGYLKKILGILRDNSQVYLSCARTTILGYKTEVALAAMGL</sequence>
<proteinExistence type="predicted"/>
<dbReference type="RefSeq" id="WP_065833540.1">
    <property type="nucleotide sequence ID" value="NZ_LGSI01000041.1"/>
</dbReference>